<feature type="compositionally biased region" description="Polar residues" evidence="1">
    <location>
        <begin position="9"/>
        <end position="20"/>
    </location>
</feature>
<reference evidence="2 3" key="2">
    <citation type="submission" date="2018-11" db="EMBL/GenBank/DDBJ databases">
        <authorList>
            <consortium name="Pathogen Informatics"/>
        </authorList>
    </citation>
    <scope>NUCLEOTIDE SEQUENCE [LARGE SCALE GENOMIC DNA]</scope>
    <source>
        <strain evidence="2">Dakar</strain>
        <strain evidence="3">Dakar, Senegal</strain>
    </source>
</reference>
<name>A0A183L359_9TREM</name>
<dbReference type="WBParaSite" id="SCUD_0002176801-mRNA-1">
    <property type="protein sequence ID" value="SCUD_0002176801-mRNA-1"/>
    <property type="gene ID" value="SCUD_0002176801"/>
</dbReference>
<gene>
    <name evidence="2" type="ORF">SCUD_LOCUS21765</name>
</gene>
<proteinExistence type="predicted"/>
<evidence type="ECO:0000313" key="4">
    <source>
        <dbReference type="WBParaSite" id="SCUD_0002176801-mRNA-1"/>
    </source>
</evidence>
<keyword evidence="3" id="KW-1185">Reference proteome</keyword>
<sequence length="168" mass="18921">MDDSKDITDSTNASANYLDQSLEANESQLFEQRPSLMGQMNRTSSGDICTDVFDDSTDNPGTPVSEDDNQDVYHEEKNLLQMNHVNKSLIHSNPLRLKPRQGHHSRYDETIKSHTSVRRSVSAALSAKKSLKSNTIHHALAFGDNETYHVDDYTSHMPWVDAVIEFAN</sequence>
<reference evidence="4" key="1">
    <citation type="submission" date="2016-06" db="UniProtKB">
        <authorList>
            <consortium name="WormBaseParasite"/>
        </authorList>
    </citation>
    <scope>IDENTIFICATION</scope>
</reference>
<dbReference type="Proteomes" id="UP000279833">
    <property type="component" value="Unassembled WGS sequence"/>
</dbReference>
<organism evidence="4">
    <name type="scientific">Schistosoma curassoni</name>
    <dbReference type="NCBI Taxonomy" id="6186"/>
    <lineage>
        <taxon>Eukaryota</taxon>
        <taxon>Metazoa</taxon>
        <taxon>Spiralia</taxon>
        <taxon>Lophotrochozoa</taxon>
        <taxon>Platyhelminthes</taxon>
        <taxon>Trematoda</taxon>
        <taxon>Digenea</taxon>
        <taxon>Strigeidida</taxon>
        <taxon>Schistosomatoidea</taxon>
        <taxon>Schistosomatidae</taxon>
        <taxon>Schistosoma</taxon>
    </lineage>
</organism>
<dbReference type="STRING" id="6186.A0A183L359"/>
<accession>A0A183L359</accession>
<evidence type="ECO:0000313" key="2">
    <source>
        <dbReference type="EMBL" id="VDP76465.1"/>
    </source>
</evidence>
<dbReference type="EMBL" id="UZAK01047361">
    <property type="protein sequence ID" value="VDP76465.1"/>
    <property type="molecule type" value="Genomic_DNA"/>
</dbReference>
<feature type="region of interest" description="Disordered" evidence="1">
    <location>
        <begin position="1"/>
        <end position="20"/>
    </location>
</feature>
<evidence type="ECO:0000256" key="1">
    <source>
        <dbReference type="SAM" id="MobiDB-lite"/>
    </source>
</evidence>
<evidence type="ECO:0000313" key="3">
    <source>
        <dbReference type="Proteomes" id="UP000279833"/>
    </source>
</evidence>
<dbReference type="AlphaFoldDB" id="A0A183L359"/>
<protein>
    <submittedName>
        <fullName evidence="4">Integrase, catalytic region, zinc finger, CCHC-type, peptidase aspartic, catalytic</fullName>
    </submittedName>
</protein>